<reference evidence="3 4" key="1">
    <citation type="journal article" date="2007" name="Nature">
        <title>Evolution of genes and genomes on the Drosophila phylogeny.</title>
        <authorList>
            <consortium name="Drosophila 12 Genomes Consortium"/>
            <person name="Clark A.G."/>
            <person name="Eisen M.B."/>
            <person name="Smith D.R."/>
            <person name="Bergman C.M."/>
            <person name="Oliver B."/>
            <person name="Markow T.A."/>
            <person name="Kaufman T.C."/>
            <person name="Kellis M."/>
            <person name="Gelbart W."/>
            <person name="Iyer V.N."/>
            <person name="Pollard D.A."/>
            <person name="Sackton T.B."/>
            <person name="Larracuente A.M."/>
            <person name="Singh N.D."/>
            <person name="Abad J.P."/>
            <person name="Abt D.N."/>
            <person name="Adryan B."/>
            <person name="Aguade M."/>
            <person name="Akashi H."/>
            <person name="Anderson W.W."/>
            <person name="Aquadro C.F."/>
            <person name="Ardell D.H."/>
            <person name="Arguello R."/>
            <person name="Artieri C.G."/>
            <person name="Barbash D.A."/>
            <person name="Barker D."/>
            <person name="Barsanti P."/>
            <person name="Batterham P."/>
            <person name="Batzoglou S."/>
            <person name="Begun D."/>
            <person name="Bhutkar A."/>
            <person name="Blanco E."/>
            <person name="Bosak S.A."/>
            <person name="Bradley R.K."/>
            <person name="Brand A.D."/>
            <person name="Brent M.R."/>
            <person name="Brooks A.N."/>
            <person name="Brown R.H."/>
            <person name="Butlin R.K."/>
            <person name="Caggese C."/>
            <person name="Calvi B.R."/>
            <person name="Bernardo de Carvalho A."/>
            <person name="Caspi A."/>
            <person name="Castrezana S."/>
            <person name="Celniker S.E."/>
            <person name="Chang J.L."/>
            <person name="Chapple C."/>
            <person name="Chatterji S."/>
            <person name="Chinwalla A."/>
            <person name="Civetta A."/>
            <person name="Clifton S.W."/>
            <person name="Comeron J.M."/>
            <person name="Costello J.C."/>
            <person name="Coyne J.A."/>
            <person name="Daub J."/>
            <person name="David R.G."/>
            <person name="Delcher A.L."/>
            <person name="Delehaunty K."/>
            <person name="Do C.B."/>
            <person name="Ebling H."/>
            <person name="Edwards K."/>
            <person name="Eickbush T."/>
            <person name="Evans J.D."/>
            <person name="Filipski A."/>
            <person name="Findeiss S."/>
            <person name="Freyhult E."/>
            <person name="Fulton L."/>
            <person name="Fulton R."/>
            <person name="Garcia A.C."/>
            <person name="Gardiner A."/>
            <person name="Garfield D.A."/>
            <person name="Garvin B.E."/>
            <person name="Gibson G."/>
            <person name="Gilbert D."/>
            <person name="Gnerre S."/>
            <person name="Godfrey J."/>
            <person name="Good R."/>
            <person name="Gotea V."/>
            <person name="Gravely B."/>
            <person name="Greenberg A.J."/>
            <person name="Griffiths-Jones S."/>
            <person name="Gross S."/>
            <person name="Guigo R."/>
            <person name="Gustafson E.A."/>
            <person name="Haerty W."/>
            <person name="Hahn M.W."/>
            <person name="Halligan D.L."/>
            <person name="Halpern A.L."/>
            <person name="Halter G.M."/>
            <person name="Han M.V."/>
            <person name="Heger A."/>
            <person name="Hillier L."/>
            <person name="Hinrichs A.S."/>
            <person name="Holmes I."/>
            <person name="Hoskins R.A."/>
            <person name="Hubisz M.J."/>
            <person name="Hultmark D."/>
            <person name="Huntley M.A."/>
            <person name="Jaffe D.B."/>
            <person name="Jagadeeshan S."/>
            <person name="Jeck W.R."/>
            <person name="Johnson J."/>
            <person name="Jones C.D."/>
            <person name="Jordan W.C."/>
            <person name="Karpen G.H."/>
            <person name="Kataoka E."/>
            <person name="Keightley P.D."/>
            <person name="Kheradpour P."/>
            <person name="Kirkness E.F."/>
            <person name="Koerich L.B."/>
            <person name="Kristiansen K."/>
            <person name="Kudrna D."/>
            <person name="Kulathinal R.J."/>
            <person name="Kumar S."/>
            <person name="Kwok R."/>
            <person name="Lander E."/>
            <person name="Langley C.H."/>
            <person name="Lapoint R."/>
            <person name="Lazzaro B.P."/>
            <person name="Lee S.J."/>
            <person name="Levesque L."/>
            <person name="Li R."/>
            <person name="Lin C.F."/>
            <person name="Lin M.F."/>
            <person name="Lindblad-Toh K."/>
            <person name="Llopart A."/>
            <person name="Long M."/>
            <person name="Low L."/>
            <person name="Lozovsky E."/>
            <person name="Lu J."/>
            <person name="Luo M."/>
            <person name="Machado C.A."/>
            <person name="Makalowski W."/>
            <person name="Marzo M."/>
            <person name="Matsuda M."/>
            <person name="Matzkin L."/>
            <person name="McAllister B."/>
            <person name="McBride C.S."/>
            <person name="McKernan B."/>
            <person name="McKernan K."/>
            <person name="Mendez-Lago M."/>
            <person name="Minx P."/>
            <person name="Mollenhauer M.U."/>
            <person name="Montooth K."/>
            <person name="Mount S.M."/>
            <person name="Mu X."/>
            <person name="Myers E."/>
            <person name="Negre B."/>
            <person name="Newfeld S."/>
            <person name="Nielsen R."/>
            <person name="Noor M.A."/>
            <person name="O'Grady P."/>
            <person name="Pachter L."/>
            <person name="Papaceit M."/>
            <person name="Parisi M.J."/>
            <person name="Parisi M."/>
            <person name="Parts L."/>
            <person name="Pedersen J.S."/>
            <person name="Pesole G."/>
            <person name="Phillippy A.M."/>
            <person name="Ponting C.P."/>
            <person name="Pop M."/>
            <person name="Porcelli D."/>
            <person name="Powell J.R."/>
            <person name="Prohaska S."/>
            <person name="Pruitt K."/>
            <person name="Puig M."/>
            <person name="Quesneville H."/>
            <person name="Ram K.R."/>
            <person name="Rand D."/>
            <person name="Rasmussen M.D."/>
            <person name="Reed L.K."/>
            <person name="Reenan R."/>
            <person name="Reily A."/>
            <person name="Remington K.A."/>
            <person name="Rieger T.T."/>
            <person name="Ritchie M.G."/>
            <person name="Robin C."/>
            <person name="Rogers Y.H."/>
            <person name="Rohde C."/>
            <person name="Rozas J."/>
            <person name="Rubenfield M.J."/>
            <person name="Ruiz A."/>
            <person name="Russo S."/>
            <person name="Salzberg S.L."/>
            <person name="Sanchez-Gracia A."/>
            <person name="Saranga D.J."/>
            <person name="Sato H."/>
            <person name="Schaeffer S.W."/>
            <person name="Schatz M.C."/>
            <person name="Schlenke T."/>
            <person name="Schwartz R."/>
            <person name="Segarra C."/>
            <person name="Singh R.S."/>
            <person name="Sirot L."/>
            <person name="Sirota M."/>
            <person name="Sisneros N.B."/>
            <person name="Smith C.D."/>
            <person name="Smith T.F."/>
            <person name="Spieth J."/>
            <person name="Stage D.E."/>
            <person name="Stark A."/>
            <person name="Stephan W."/>
            <person name="Strausberg R.L."/>
            <person name="Strempel S."/>
            <person name="Sturgill D."/>
            <person name="Sutton G."/>
            <person name="Sutton G.G."/>
            <person name="Tao W."/>
            <person name="Teichmann S."/>
            <person name="Tobari Y.N."/>
            <person name="Tomimura Y."/>
            <person name="Tsolas J.M."/>
            <person name="Valente V.L."/>
            <person name="Venter E."/>
            <person name="Venter J.C."/>
            <person name="Vicario S."/>
            <person name="Vieira F.G."/>
            <person name="Vilella A.J."/>
            <person name="Villasante A."/>
            <person name="Walenz B."/>
            <person name="Wang J."/>
            <person name="Wasserman M."/>
            <person name="Watts T."/>
            <person name="Wilson D."/>
            <person name="Wilson R.K."/>
            <person name="Wing R.A."/>
            <person name="Wolfner M.F."/>
            <person name="Wong A."/>
            <person name="Wong G.K."/>
            <person name="Wu C.I."/>
            <person name="Wu G."/>
            <person name="Yamamoto D."/>
            <person name="Yang H.P."/>
            <person name="Yang S.P."/>
            <person name="Yorke J.A."/>
            <person name="Yoshida K."/>
            <person name="Zdobnov E."/>
            <person name="Zhang P."/>
            <person name="Zhang Y."/>
            <person name="Zimin A.V."/>
            <person name="Baldwin J."/>
            <person name="Abdouelleil A."/>
            <person name="Abdulkadir J."/>
            <person name="Abebe A."/>
            <person name="Abera B."/>
            <person name="Abreu J."/>
            <person name="Acer S.C."/>
            <person name="Aftuck L."/>
            <person name="Alexander A."/>
            <person name="An P."/>
            <person name="Anderson E."/>
            <person name="Anderson S."/>
            <person name="Arachi H."/>
            <person name="Azer M."/>
            <person name="Bachantsang P."/>
            <person name="Barry A."/>
            <person name="Bayul T."/>
            <person name="Berlin A."/>
            <person name="Bessette D."/>
            <person name="Bloom T."/>
            <person name="Blye J."/>
            <person name="Boguslavskiy L."/>
            <person name="Bonnet C."/>
            <person name="Boukhgalter B."/>
            <person name="Bourzgui I."/>
            <person name="Brown A."/>
            <person name="Cahill P."/>
            <person name="Channer S."/>
            <person name="Cheshatsang Y."/>
            <person name="Chuda L."/>
            <person name="Citroen M."/>
            <person name="Collymore A."/>
            <person name="Cooke P."/>
            <person name="Costello M."/>
            <person name="D'Aco K."/>
            <person name="Daza R."/>
            <person name="De Haan G."/>
            <person name="DeGray S."/>
            <person name="DeMaso C."/>
            <person name="Dhargay N."/>
            <person name="Dooley K."/>
            <person name="Dooley E."/>
            <person name="Doricent M."/>
            <person name="Dorje P."/>
            <person name="Dorjee K."/>
            <person name="Dupes A."/>
            <person name="Elong R."/>
            <person name="Falk J."/>
            <person name="Farina A."/>
            <person name="Faro S."/>
            <person name="Ferguson D."/>
            <person name="Fisher S."/>
            <person name="Foley C.D."/>
            <person name="Franke A."/>
            <person name="Friedrich D."/>
            <person name="Gadbois L."/>
            <person name="Gearin G."/>
            <person name="Gearin C.R."/>
            <person name="Giannoukos G."/>
            <person name="Goode T."/>
            <person name="Graham J."/>
            <person name="Grandbois E."/>
            <person name="Grewal S."/>
            <person name="Gyaltsen K."/>
            <person name="Hafez N."/>
            <person name="Hagos B."/>
            <person name="Hall J."/>
            <person name="Henson C."/>
            <person name="Hollinger A."/>
            <person name="Honan T."/>
            <person name="Huard M.D."/>
            <person name="Hughes L."/>
            <person name="Hurhula B."/>
            <person name="Husby M.E."/>
            <person name="Kamat A."/>
            <person name="Kanga B."/>
            <person name="Kashin S."/>
            <person name="Khazanovich D."/>
            <person name="Kisner P."/>
            <person name="Lance K."/>
            <person name="Lara M."/>
            <person name="Lee W."/>
            <person name="Lennon N."/>
            <person name="Letendre F."/>
            <person name="LeVine R."/>
            <person name="Lipovsky A."/>
            <person name="Liu X."/>
            <person name="Liu J."/>
            <person name="Liu S."/>
            <person name="Lokyitsang T."/>
            <person name="Lokyitsang Y."/>
            <person name="Lubonja R."/>
            <person name="Lui A."/>
            <person name="MacDonald P."/>
            <person name="Magnisalis V."/>
            <person name="Maru K."/>
            <person name="Matthews C."/>
            <person name="McCusker W."/>
            <person name="McDonough S."/>
            <person name="Mehta T."/>
            <person name="Meldrim J."/>
            <person name="Meneus L."/>
            <person name="Mihai O."/>
            <person name="Mihalev A."/>
            <person name="Mihova T."/>
            <person name="Mittelman R."/>
            <person name="Mlenga V."/>
            <person name="Montmayeur A."/>
            <person name="Mulrain L."/>
            <person name="Navidi A."/>
            <person name="Naylor J."/>
            <person name="Negash T."/>
            <person name="Nguyen T."/>
            <person name="Nguyen N."/>
            <person name="Nicol R."/>
            <person name="Norbu C."/>
            <person name="Norbu N."/>
            <person name="Novod N."/>
            <person name="O'Neill B."/>
            <person name="Osman S."/>
            <person name="Markiewicz E."/>
            <person name="Oyono O.L."/>
            <person name="Patti C."/>
            <person name="Phunkhang P."/>
            <person name="Pierre F."/>
            <person name="Priest M."/>
            <person name="Raghuraman S."/>
            <person name="Rege F."/>
            <person name="Reyes R."/>
            <person name="Rise C."/>
            <person name="Rogov P."/>
            <person name="Ross K."/>
            <person name="Ryan E."/>
            <person name="Settipalli S."/>
            <person name="Shea T."/>
            <person name="Sherpa N."/>
            <person name="Shi L."/>
            <person name="Shih D."/>
            <person name="Sparrow T."/>
            <person name="Spaulding J."/>
            <person name="Stalker J."/>
            <person name="Stange-Thomann N."/>
            <person name="Stavropoulos S."/>
            <person name="Stone C."/>
            <person name="Strader C."/>
            <person name="Tesfaye S."/>
            <person name="Thomson T."/>
            <person name="Thoulutsang Y."/>
            <person name="Thoulutsang D."/>
            <person name="Topham K."/>
            <person name="Topping I."/>
            <person name="Tsamla T."/>
            <person name="Vassiliev H."/>
            <person name="Vo A."/>
            <person name="Wangchuk T."/>
            <person name="Wangdi T."/>
            <person name="Weiand M."/>
            <person name="Wilkinson J."/>
            <person name="Wilson A."/>
            <person name="Yadav S."/>
            <person name="Young G."/>
            <person name="Yu Q."/>
            <person name="Zembek L."/>
            <person name="Zhong D."/>
            <person name="Zimmer A."/>
            <person name="Zwirko Z."/>
            <person name="Jaffe D.B."/>
            <person name="Alvarez P."/>
            <person name="Brockman W."/>
            <person name="Butler J."/>
            <person name="Chin C."/>
            <person name="Gnerre S."/>
            <person name="Grabherr M."/>
            <person name="Kleber M."/>
            <person name="Mauceli E."/>
            <person name="MacCallum I."/>
        </authorList>
    </citation>
    <scope>NUCLEOTIDE SEQUENCE [LARGE SCALE GENOMIC DNA]</scope>
    <source>
        <strain evidence="4">Tucson 15287-2541.00</strain>
    </source>
</reference>
<evidence type="ECO:0000313" key="4">
    <source>
        <dbReference type="Proteomes" id="UP000001070"/>
    </source>
</evidence>
<proteinExistence type="predicted"/>
<evidence type="ECO:0000256" key="1">
    <source>
        <dbReference type="SAM" id="MobiDB-lite"/>
    </source>
</evidence>
<organism evidence="4">
    <name type="scientific">Drosophila grimshawi</name>
    <name type="common">Hawaiian fruit fly</name>
    <name type="synonym">Idiomyia grimshawi</name>
    <dbReference type="NCBI Taxonomy" id="7222"/>
    <lineage>
        <taxon>Eukaryota</taxon>
        <taxon>Metazoa</taxon>
        <taxon>Ecdysozoa</taxon>
        <taxon>Arthropoda</taxon>
        <taxon>Hexapoda</taxon>
        <taxon>Insecta</taxon>
        <taxon>Pterygota</taxon>
        <taxon>Neoptera</taxon>
        <taxon>Endopterygota</taxon>
        <taxon>Diptera</taxon>
        <taxon>Brachycera</taxon>
        <taxon>Muscomorpha</taxon>
        <taxon>Ephydroidea</taxon>
        <taxon>Drosophilidae</taxon>
        <taxon>Drosophila</taxon>
        <taxon>Hawaiian Drosophila</taxon>
    </lineage>
</organism>
<dbReference type="eggNOG" id="ENOG502QQIM">
    <property type="taxonomic scope" value="Eukaryota"/>
</dbReference>
<gene>
    <name evidence="3" type="primary">Dgri\GH13350</name>
    <name evidence="3" type="ORF">Dgri_GH13350</name>
</gene>
<feature type="region of interest" description="Disordered" evidence="1">
    <location>
        <begin position="33"/>
        <end position="59"/>
    </location>
</feature>
<sequence length="456" mass="52039">MGNSGSANNIHRERSSIDRNSHFQTRFQHLNQNSHRQLQWGRSGLRTSSPINAQRSLTTEWRRSYPSTAINKEPNAQSETVFKVLPEVDKRLHLRATTNAEEKSAPIETTPLPMIPNYDIEYKESNQVEESLDDNGLLVHIRPTLPRRQVETPSFSPTLAWRSLIEEQERIDKSNIIQIRNSTLNAASEMPIQPNRVTQIKQLAKPTHLLTTWTPEQDLEDDHDDRVKGLGAEDDSSSDEYRSKCEEDGFLFYGSKTKNYTGTPIHTFSLSLPRDSHIHNARGIGILNSSEVLHLSIEFLIGSINEQQALRLSHKYGFQNPDDFLLATRTISKYYKQCCSDGAEVDIAEKFPSLSPELRPLVPLVLAARLDAVEYALGRWEYLKNDVQCVVSFSWDTRLILGDSSFRSNIRQVATINLHCQSNAKREVICFELDLKKLNEMIEVLEKSLKSDKIQI</sequence>
<accession>B4JPR1</accession>
<name>B4JPR1_DROGR</name>
<evidence type="ECO:0000259" key="2">
    <source>
        <dbReference type="Pfam" id="PF07258"/>
    </source>
</evidence>
<feature type="region of interest" description="Disordered" evidence="1">
    <location>
        <begin position="214"/>
        <end position="241"/>
    </location>
</feature>
<dbReference type="EMBL" id="CH916372">
    <property type="protein sequence ID" value="EDV98891.1"/>
    <property type="molecule type" value="Genomic_DNA"/>
</dbReference>
<dbReference type="HOGENOM" id="CLU_600309_0_0_1"/>
<keyword evidence="4" id="KW-1185">Reference proteome</keyword>
<dbReference type="AlphaFoldDB" id="B4JPR1"/>
<dbReference type="InParanoid" id="B4JPR1"/>
<dbReference type="Proteomes" id="UP000001070">
    <property type="component" value="Unassembled WGS sequence"/>
</dbReference>
<feature type="compositionally biased region" description="Polar residues" evidence="1">
    <location>
        <begin position="45"/>
        <end position="59"/>
    </location>
</feature>
<protein>
    <submittedName>
        <fullName evidence="3">GH13350</fullName>
    </submittedName>
</protein>
<dbReference type="InterPro" id="IPR017920">
    <property type="entry name" value="COMM"/>
</dbReference>
<evidence type="ECO:0000313" key="3">
    <source>
        <dbReference type="EMBL" id="EDV98891.1"/>
    </source>
</evidence>
<dbReference type="Pfam" id="PF07258">
    <property type="entry name" value="COMM_domain"/>
    <property type="match status" value="1"/>
</dbReference>
<dbReference type="STRING" id="7222.B4JPR1"/>
<feature type="domain" description="COMM" evidence="2">
    <location>
        <begin position="390"/>
        <end position="447"/>
    </location>
</feature>
<dbReference type="OrthoDB" id="5917823at2759"/>